<evidence type="ECO:0000259" key="6">
    <source>
        <dbReference type="Pfam" id="PF02900"/>
    </source>
</evidence>
<accession>A0A194XFK5</accession>
<evidence type="ECO:0000313" key="8">
    <source>
        <dbReference type="Proteomes" id="UP000070700"/>
    </source>
</evidence>
<dbReference type="PANTHER" id="PTHR30096">
    <property type="entry name" value="4,5-DOPA DIOXYGENASE EXTRADIOL-LIKE PROTEIN"/>
    <property type="match status" value="1"/>
</dbReference>
<dbReference type="RefSeq" id="XP_018073303.1">
    <property type="nucleotide sequence ID" value="XM_018214757.1"/>
</dbReference>
<reference evidence="7 8" key="1">
    <citation type="submission" date="2015-10" db="EMBL/GenBank/DDBJ databases">
        <title>Full genome of DAOMC 229536 Phialocephala scopiformis, a fungal endophyte of spruce producing the potent anti-insectan compound rugulosin.</title>
        <authorList>
            <consortium name="DOE Joint Genome Institute"/>
            <person name="Walker A.K."/>
            <person name="Frasz S.L."/>
            <person name="Seifert K.A."/>
            <person name="Miller J.D."/>
            <person name="Mondo S.J."/>
            <person name="Labutti K."/>
            <person name="Lipzen A."/>
            <person name="Dockter R."/>
            <person name="Kennedy M."/>
            <person name="Grigoriev I.V."/>
            <person name="Spatafora J.W."/>
        </authorList>
    </citation>
    <scope>NUCLEOTIDE SEQUENCE [LARGE SCALE GENOMIC DNA]</scope>
    <source>
        <strain evidence="7 8">CBS 120377</strain>
    </source>
</reference>
<evidence type="ECO:0000256" key="1">
    <source>
        <dbReference type="ARBA" id="ARBA00001947"/>
    </source>
</evidence>
<evidence type="ECO:0000256" key="3">
    <source>
        <dbReference type="ARBA" id="ARBA00022723"/>
    </source>
</evidence>
<dbReference type="PANTHER" id="PTHR30096:SF0">
    <property type="entry name" value="4,5-DOPA DIOXYGENASE EXTRADIOL-LIKE PROTEIN"/>
    <property type="match status" value="1"/>
</dbReference>
<evidence type="ECO:0000313" key="7">
    <source>
        <dbReference type="EMBL" id="KUJ18948.1"/>
    </source>
</evidence>
<sequence>MQFSNRTSAALLSAAKLFQLPTFSLNHTSASTTMSPAPVIAVCHGGGPMPVMNDPGHAALIKSMETKVPSLLGLGTDSAPRAIVLITAHWRERRPTISNGKSHKLYYDYGGFPPETYKLKYDAPGSPEVASEVYGLLEKAGLNPKMDGERGWDHGVFIPMLLINPKADIPIVQVSIMSSDSPEQHYAMGRALAPLRDSGIAIIGSGMPTFHNLRLMFSGAANDAGFQRRNKEWSDRLTATVTKEDAVERGKLLESWRDWMGAEEAHPRGGEEHFLPLVVSAGAGGQGKGEGYGDDLMGTKHYTYYWK</sequence>
<dbReference type="GO" id="GO:0008198">
    <property type="term" value="F:ferrous iron binding"/>
    <property type="evidence" value="ECO:0007669"/>
    <property type="project" value="InterPro"/>
</dbReference>
<dbReference type="GO" id="GO:0016702">
    <property type="term" value="F:oxidoreductase activity, acting on single donors with incorporation of molecular oxygen, incorporation of two atoms of oxygen"/>
    <property type="evidence" value="ECO:0007669"/>
    <property type="project" value="UniProtKB-ARBA"/>
</dbReference>
<dbReference type="KEGG" id="psco:LY89DRAFT_683776"/>
<name>A0A194XFK5_MOLSC</name>
<keyword evidence="4" id="KW-0862">Zinc</keyword>
<keyword evidence="8" id="KW-1185">Reference proteome</keyword>
<dbReference type="Proteomes" id="UP000070700">
    <property type="component" value="Unassembled WGS sequence"/>
</dbReference>
<proteinExistence type="inferred from homology"/>
<dbReference type="OrthoDB" id="7396853at2759"/>
<keyword evidence="5" id="KW-0560">Oxidoreductase</keyword>
<keyword evidence="3" id="KW-0479">Metal-binding</keyword>
<dbReference type="Gene3D" id="3.40.830.10">
    <property type="entry name" value="LigB-like"/>
    <property type="match status" value="1"/>
</dbReference>
<organism evidence="7 8">
    <name type="scientific">Mollisia scopiformis</name>
    <name type="common">Conifer needle endophyte fungus</name>
    <name type="synonym">Phialocephala scopiformis</name>
    <dbReference type="NCBI Taxonomy" id="149040"/>
    <lineage>
        <taxon>Eukaryota</taxon>
        <taxon>Fungi</taxon>
        <taxon>Dikarya</taxon>
        <taxon>Ascomycota</taxon>
        <taxon>Pezizomycotina</taxon>
        <taxon>Leotiomycetes</taxon>
        <taxon>Helotiales</taxon>
        <taxon>Mollisiaceae</taxon>
        <taxon>Mollisia</taxon>
    </lineage>
</organism>
<evidence type="ECO:0000256" key="2">
    <source>
        <dbReference type="ARBA" id="ARBA00007581"/>
    </source>
</evidence>
<dbReference type="AlphaFoldDB" id="A0A194XFK5"/>
<gene>
    <name evidence="7" type="ORF">LY89DRAFT_683776</name>
</gene>
<dbReference type="Pfam" id="PF02900">
    <property type="entry name" value="LigB"/>
    <property type="match status" value="1"/>
</dbReference>
<dbReference type="InParanoid" id="A0A194XFK5"/>
<dbReference type="EMBL" id="KQ947412">
    <property type="protein sequence ID" value="KUJ18948.1"/>
    <property type="molecule type" value="Genomic_DNA"/>
</dbReference>
<comment type="similarity">
    <text evidence="2">Belongs to the DODA-type extradiol aromatic ring-opening dioxygenase family.</text>
</comment>
<dbReference type="GO" id="GO:0008270">
    <property type="term" value="F:zinc ion binding"/>
    <property type="evidence" value="ECO:0007669"/>
    <property type="project" value="InterPro"/>
</dbReference>
<dbReference type="InterPro" id="IPR004183">
    <property type="entry name" value="Xdiol_dOase_suB"/>
</dbReference>
<dbReference type="PIRSF" id="PIRSF006157">
    <property type="entry name" value="Doxgns_DODA"/>
    <property type="match status" value="1"/>
</dbReference>
<evidence type="ECO:0000256" key="4">
    <source>
        <dbReference type="ARBA" id="ARBA00022833"/>
    </source>
</evidence>
<evidence type="ECO:0000256" key="5">
    <source>
        <dbReference type="ARBA" id="ARBA00023002"/>
    </source>
</evidence>
<dbReference type="InterPro" id="IPR014436">
    <property type="entry name" value="Extradiol_dOase_DODA"/>
</dbReference>
<dbReference type="SUPFAM" id="SSF53213">
    <property type="entry name" value="LigB-like"/>
    <property type="match status" value="1"/>
</dbReference>
<feature type="domain" description="Extradiol ring-cleavage dioxygenase class III enzyme subunit B" evidence="6">
    <location>
        <begin position="78"/>
        <end position="290"/>
    </location>
</feature>
<keyword evidence="7" id="KW-0223">Dioxygenase</keyword>
<dbReference type="CDD" id="cd07363">
    <property type="entry name" value="45_DOPA_Dioxygenase"/>
    <property type="match status" value="1"/>
</dbReference>
<protein>
    <submittedName>
        <fullName evidence="7">Extradiol aromatic ring-opening dioxygenase</fullName>
    </submittedName>
</protein>
<comment type="cofactor">
    <cofactor evidence="1">
        <name>Zn(2+)</name>
        <dbReference type="ChEBI" id="CHEBI:29105"/>
    </cofactor>
</comment>
<dbReference type="GeneID" id="28824483"/>